<reference evidence="8 9" key="1">
    <citation type="submission" date="2017-04" db="EMBL/GenBank/DDBJ databases">
        <authorList>
            <person name="Afonso C.L."/>
            <person name="Miller P.J."/>
            <person name="Scott M.A."/>
            <person name="Spackman E."/>
            <person name="Goraichik I."/>
            <person name="Dimitrov K.M."/>
            <person name="Suarez D.L."/>
            <person name="Swayne D.E."/>
        </authorList>
    </citation>
    <scope>NUCLEOTIDE SEQUENCE [LARGE SCALE GENOMIC DNA]</scope>
    <source>
        <strain evidence="8 9">11</strain>
    </source>
</reference>
<dbReference type="InterPro" id="IPR015422">
    <property type="entry name" value="PyrdxlP-dep_Trfase_small"/>
</dbReference>
<dbReference type="Gene3D" id="3.40.640.10">
    <property type="entry name" value="Type I PLP-dependent aspartate aminotransferase-like (Major domain)"/>
    <property type="match status" value="1"/>
</dbReference>
<feature type="domain" description="Aminotransferase class V" evidence="7">
    <location>
        <begin position="9"/>
        <end position="374"/>
    </location>
</feature>
<dbReference type="EC" id="2.8.1.7" evidence="3"/>
<dbReference type="PIRSF" id="PIRSF005572">
    <property type="entry name" value="NifS"/>
    <property type="match status" value="1"/>
</dbReference>
<evidence type="ECO:0000256" key="4">
    <source>
        <dbReference type="ARBA" id="ARBA00022898"/>
    </source>
</evidence>
<evidence type="ECO:0000256" key="5">
    <source>
        <dbReference type="ARBA" id="ARBA00050776"/>
    </source>
</evidence>
<dbReference type="PANTHER" id="PTHR43586:SF4">
    <property type="entry name" value="ISOPENICILLIN N EPIMERASE"/>
    <property type="match status" value="1"/>
</dbReference>
<evidence type="ECO:0000256" key="6">
    <source>
        <dbReference type="SAM" id="MobiDB-lite"/>
    </source>
</evidence>
<dbReference type="Proteomes" id="UP000193834">
    <property type="component" value="Unassembled WGS sequence"/>
</dbReference>
<feature type="region of interest" description="Disordered" evidence="6">
    <location>
        <begin position="230"/>
        <end position="255"/>
    </location>
</feature>
<dbReference type="GO" id="GO:0031071">
    <property type="term" value="F:cysteine desulfurase activity"/>
    <property type="evidence" value="ECO:0007669"/>
    <property type="project" value="UniProtKB-EC"/>
</dbReference>
<comment type="catalytic activity">
    <reaction evidence="5">
        <text>(sulfur carrier)-H + L-cysteine = (sulfur carrier)-SH + L-alanine</text>
        <dbReference type="Rhea" id="RHEA:43892"/>
        <dbReference type="Rhea" id="RHEA-COMP:14737"/>
        <dbReference type="Rhea" id="RHEA-COMP:14739"/>
        <dbReference type="ChEBI" id="CHEBI:29917"/>
        <dbReference type="ChEBI" id="CHEBI:35235"/>
        <dbReference type="ChEBI" id="CHEBI:57972"/>
        <dbReference type="ChEBI" id="CHEBI:64428"/>
        <dbReference type="EC" id="2.8.1.7"/>
    </reaction>
</comment>
<evidence type="ECO:0000256" key="1">
    <source>
        <dbReference type="ARBA" id="ARBA00001933"/>
    </source>
</evidence>
<comment type="similarity">
    <text evidence="2">Belongs to the class-V pyridoxal-phosphate-dependent aminotransferase family. Csd subfamily.</text>
</comment>
<dbReference type="InterPro" id="IPR000192">
    <property type="entry name" value="Aminotrans_V_dom"/>
</dbReference>
<name>A0A1X7KJI6_9BACL</name>
<dbReference type="SUPFAM" id="SSF53383">
    <property type="entry name" value="PLP-dependent transferases"/>
    <property type="match status" value="1"/>
</dbReference>
<dbReference type="Pfam" id="PF00266">
    <property type="entry name" value="Aminotran_5"/>
    <property type="match status" value="1"/>
</dbReference>
<dbReference type="NCBIfam" id="TIGR01977">
    <property type="entry name" value="am_tr_V_EF2568"/>
    <property type="match status" value="1"/>
</dbReference>
<keyword evidence="4" id="KW-0663">Pyridoxal phosphate</keyword>
<dbReference type="InterPro" id="IPR015424">
    <property type="entry name" value="PyrdxlP-dep_Trfase"/>
</dbReference>
<dbReference type="InterPro" id="IPR015421">
    <property type="entry name" value="PyrdxlP-dep_Trfase_major"/>
</dbReference>
<dbReference type="STRING" id="1852522.SAMN06295960_2379"/>
<organism evidence="8 9">
    <name type="scientific">Paenibacillus aquistagni</name>
    <dbReference type="NCBI Taxonomy" id="1852522"/>
    <lineage>
        <taxon>Bacteria</taxon>
        <taxon>Bacillati</taxon>
        <taxon>Bacillota</taxon>
        <taxon>Bacilli</taxon>
        <taxon>Bacillales</taxon>
        <taxon>Paenibacillaceae</taxon>
        <taxon>Paenibacillus</taxon>
    </lineage>
</organism>
<proteinExistence type="inferred from homology"/>
<dbReference type="InterPro" id="IPR010969">
    <property type="entry name" value="Cys_dSase-rel_unknwn_funct"/>
</dbReference>
<evidence type="ECO:0000256" key="2">
    <source>
        <dbReference type="ARBA" id="ARBA00010447"/>
    </source>
</evidence>
<dbReference type="InterPro" id="IPR016454">
    <property type="entry name" value="Cysteine_dSase"/>
</dbReference>
<evidence type="ECO:0000256" key="3">
    <source>
        <dbReference type="ARBA" id="ARBA00012239"/>
    </source>
</evidence>
<dbReference type="Gene3D" id="3.90.1150.10">
    <property type="entry name" value="Aspartate Aminotransferase, domain 1"/>
    <property type="match status" value="1"/>
</dbReference>
<protein>
    <recommendedName>
        <fullName evidence="3">cysteine desulfurase</fullName>
        <ecNumber evidence="3">2.8.1.7</ecNumber>
    </recommendedName>
</protein>
<evidence type="ECO:0000313" key="9">
    <source>
        <dbReference type="Proteomes" id="UP000193834"/>
    </source>
</evidence>
<evidence type="ECO:0000259" key="7">
    <source>
        <dbReference type="Pfam" id="PF00266"/>
    </source>
</evidence>
<dbReference type="PANTHER" id="PTHR43586">
    <property type="entry name" value="CYSTEINE DESULFURASE"/>
    <property type="match status" value="1"/>
</dbReference>
<sequence length="387" mass="42091">MKSEHPILYMDHAATSWPKPEQVLVAMEKAMREEGANPGRGGHMMASRAGKRLMKARMAIAELLHVRNPMDIAFMLNTTMALNTALHGYLEFGDHVIATSVEHNSVSRPLEWLKQEKGINVTYIDTLPSGEMDLNQLEAAWTAKTKLVVCNHSSNVLGSILPIAEIAMLAHDKGAKILVDAAQSAGYLPLDVEQMGIDMLAFPGHKGLLGPTGTGGLYIHPDIELRPLMQGGTGSHSDSVQHPITRPDRYEAGTPNTVGIAGLEAGVRFLLHETVENIYTKEWTLTQQLLQGFDAMTGVQWLGPDIGQARTGIVSITVEEMDAAACAFRLDREYGIAVRAGYHCSPLAHQTAGTLNEGAVRFSVGWNTTSEHINYALEAVEHLCKKG</sequence>
<gene>
    <name evidence="8" type="ORF">SAMN06295960_2379</name>
</gene>
<comment type="cofactor">
    <cofactor evidence="1">
        <name>pyridoxal 5'-phosphate</name>
        <dbReference type="ChEBI" id="CHEBI:597326"/>
    </cofactor>
</comment>
<dbReference type="EMBL" id="FXAZ01000003">
    <property type="protein sequence ID" value="SMG41122.1"/>
    <property type="molecule type" value="Genomic_DNA"/>
</dbReference>
<accession>A0A1X7KJI6</accession>
<keyword evidence="9" id="KW-1185">Reference proteome</keyword>
<evidence type="ECO:0000313" key="8">
    <source>
        <dbReference type="EMBL" id="SMG41122.1"/>
    </source>
</evidence>
<dbReference type="AlphaFoldDB" id="A0A1X7KJI6"/>